<sequence length="181" mass="19398">MLSASARNIFRSSEKLANVPSQALTNTVSGSPLPSYTASTSQYQLKNLVPSDGISLALSTVLHFFRLAFFRLVGELTSASPVGNISASALTQSLVGDETGASARVSPFPDHSRNSESLATSCSSNVYVLEVFNVGVSDMQDQATAWQPYAPIFTIRAFSLRYEPTSARCNRSISFGCKSLK</sequence>
<accession>A0A0N4WU45</accession>
<evidence type="ECO:0000313" key="1">
    <source>
        <dbReference type="EMBL" id="VDO55529.1"/>
    </source>
</evidence>
<keyword evidence="2" id="KW-1185">Reference proteome</keyword>
<dbReference type="EMBL" id="UZAF01018854">
    <property type="protein sequence ID" value="VDO55529.1"/>
    <property type="molecule type" value="Genomic_DNA"/>
</dbReference>
<dbReference type="WBParaSite" id="HPLM_0001515101-mRNA-1">
    <property type="protein sequence ID" value="HPLM_0001515101-mRNA-1"/>
    <property type="gene ID" value="HPLM_0001515101"/>
</dbReference>
<dbReference type="Proteomes" id="UP000268014">
    <property type="component" value="Unassembled WGS sequence"/>
</dbReference>
<reference evidence="3" key="1">
    <citation type="submission" date="2017-02" db="UniProtKB">
        <authorList>
            <consortium name="WormBaseParasite"/>
        </authorList>
    </citation>
    <scope>IDENTIFICATION</scope>
</reference>
<reference evidence="1 2" key="2">
    <citation type="submission" date="2018-11" db="EMBL/GenBank/DDBJ databases">
        <authorList>
            <consortium name="Pathogen Informatics"/>
        </authorList>
    </citation>
    <scope>NUCLEOTIDE SEQUENCE [LARGE SCALE GENOMIC DNA]</scope>
    <source>
        <strain evidence="1 2">MHpl1</strain>
    </source>
</reference>
<proteinExistence type="predicted"/>
<evidence type="ECO:0000313" key="3">
    <source>
        <dbReference type="WBParaSite" id="HPLM_0001515101-mRNA-1"/>
    </source>
</evidence>
<evidence type="ECO:0000313" key="2">
    <source>
        <dbReference type="Proteomes" id="UP000268014"/>
    </source>
</evidence>
<gene>
    <name evidence="1" type="ORF">HPLM_LOCUS15143</name>
</gene>
<organism evidence="3">
    <name type="scientific">Haemonchus placei</name>
    <name type="common">Barber's pole worm</name>
    <dbReference type="NCBI Taxonomy" id="6290"/>
    <lineage>
        <taxon>Eukaryota</taxon>
        <taxon>Metazoa</taxon>
        <taxon>Ecdysozoa</taxon>
        <taxon>Nematoda</taxon>
        <taxon>Chromadorea</taxon>
        <taxon>Rhabditida</taxon>
        <taxon>Rhabditina</taxon>
        <taxon>Rhabditomorpha</taxon>
        <taxon>Strongyloidea</taxon>
        <taxon>Trichostrongylidae</taxon>
        <taxon>Haemonchus</taxon>
    </lineage>
</organism>
<protein>
    <submittedName>
        <fullName evidence="1 3">Uncharacterized protein</fullName>
    </submittedName>
</protein>
<dbReference type="AlphaFoldDB" id="A0A0N4WU45"/>
<name>A0A0N4WU45_HAEPC</name>